<organism evidence="1 2">
    <name type="scientific">Stratiformator vulcanicus</name>
    <dbReference type="NCBI Taxonomy" id="2527980"/>
    <lineage>
        <taxon>Bacteria</taxon>
        <taxon>Pseudomonadati</taxon>
        <taxon>Planctomycetota</taxon>
        <taxon>Planctomycetia</taxon>
        <taxon>Planctomycetales</taxon>
        <taxon>Planctomycetaceae</taxon>
        <taxon>Stratiformator</taxon>
    </lineage>
</organism>
<dbReference type="RefSeq" id="WP_145362522.1">
    <property type="nucleotide sequence ID" value="NZ_CP036268.1"/>
</dbReference>
<sequence>MKTLRSDRITTFGAAGIVCAGLCIAMPIRTEAAGPRAQTATRHQVQSFQNGATSATYIGVIGQIARPGSYHFDSASPTIGEVLKVAGPLTDEATGSVRIIRHGRTGIQMSVRPGSDYRLVPGDVLVIDGTRGRRFGVTGVTQTAYRAERKFAKTNDAARPAVQLAVVGIAERPVILKVAGERATPRAMVASLGQTHLDPARDIHVIAAGMNGKAISDRPLPEGSVLVFDPRRVRAETIPTLPEPIAVDASAIALTDGQAIPPAPTTAAPALPPLPTGPAITPEPAFDGPGEISSIDDGPLMSDLTSIPKLEMLPPPPTDNPLQVADSTGSHLSFIDPPGGAASNSISGTGVENVPPPTEGLTTDSGEIKLVEEGEATEQVAEAGTVSTILILLTSLPAAFGLGTLVFFGIRQFLAFRSDFRAFPLHRDWVATILRRSRSAVAISEERATAPANQIAVAAAPIIAAVPEPEESLPETTSHQEDDANVVIAEEASLAVETEVTTTESEETEFDSAPIPVQESIAIEEPISSETTEEVADDPFMTAIALMCHAESIEEEPVLWPSELHIHGRSTGLARLRVDAAENVLDAPHFLRTGDGRQQQREAAETAAAVSPSYRVDAAAEVAASNSAEDSLTRALARQYSKTPSE</sequence>
<dbReference type="EMBL" id="CP036268">
    <property type="protein sequence ID" value="QDT36311.1"/>
    <property type="molecule type" value="Genomic_DNA"/>
</dbReference>
<dbReference type="KEGG" id="svp:Pan189_06670"/>
<dbReference type="OrthoDB" id="291158at2"/>
<evidence type="ECO:0000313" key="1">
    <source>
        <dbReference type="EMBL" id="QDT36311.1"/>
    </source>
</evidence>
<proteinExistence type="predicted"/>
<accession>A0A517QXE0</accession>
<name>A0A517QXE0_9PLAN</name>
<reference evidence="1 2" key="1">
    <citation type="submission" date="2019-02" db="EMBL/GenBank/DDBJ databases">
        <title>Deep-cultivation of Planctomycetes and their phenomic and genomic characterization uncovers novel biology.</title>
        <authorList>
            <person name="Wiegand S."/>
            <person name="Jogler M."/>
            <person name="Boedeker C."/>
            <person name="Pinto D."/>
            <person name="Vollmers J."/>
            <person name="Rivas-Marin E."/>
            <person name="Kohn T."/>
            <person name="Peeters S.H."/>
            <person name="Heuer A."/>
            <person name="Rast P."/>
            <person name="Oberbeckmann S."/>
            <person name="Bunk B."/>
            <person name="Jeske O."/>
            <person name="Meyerdierks A."/>
            <person name="Storesund J.E."/>
            <person name="Kallscheuer N."/>
            <person name="Luecker S."/>
            <person name="Lage O.M."/>
            <person name="Pohl T."/>
            <person name="Merkel B.J."/>
            <person name="Hornburger P."/>
            <person name="Mueller R.-W."/>
            <person name="Bruemmer F."/>
            <person name="Labrenz M."/>
            <person name="Spormann A.M."/>
            <person name="Op den Camp H."/>
            <person name="Overmann J."/>
            <person name="Amann R."/>
            <person name="Jetten M.S.M."/>
            <person name="Mascher T."/>
            <person name="Medema M.H."/>
            <person name="Devos D.P."/>
            <person name="Kaster A.-K."/>
            <person name="Ovreas L."/>
            <person name="Rohde M."/>
            <person name="Galperin M.Y."/>
            <person name="Jogler C."/>
        </authorList>
    </citation>
    <scope>NUCLEOTIDE SEQUENCE [LARGE SCALE GENOMIC DNA]</scope>
    <source>
        <strain evidence="1 2">Pan189</strain>
    </source>
</reference>
<protein>
    <recommendedName>
        <fullName evidence="3">SLBB domain protein</fullName>
    </recommendedName>
</protein>
<evidence type="ECO:0008006" key="3">
    <source>
        <dbReference type="Google" id="ProtNLM"/>
    </source>
</evidence>
<evidence type="ECO:0000313" key="2">
    <source>
        <dbReference type="Proteomes" id="UP000317318"/>
    </source>
</evidence>
<gene>
    <name evidence="1" type="ORF">Pan189_06670</name>
</gene>
<dbReference type="AlphaFoldDB" id="A0A517QXE0"/>
<dbReference type="Gene3D" id="3.10.560.10">
    <property type="entry name" value="Outer membrane lipoprotein wza domain like"/>
    <property type="match status" value="1"/>
</dbReference>
<dbReference type="Proteomes" id="UP000317318">
    <property type="component" value="Chromosome"/>
</dbReference>
<keyword evidence="2" id="KW-1185">Reference proteome</keyword>